<dbReference type="FunFam" id="3.90.226.10:FF:000007">
    <property type="entry name" value="Methylcrotonoyl-CoA carboxylase subunit beta"/>
    <property type="match status" value="1"/>
</dbReference>
<gene>
    <name evidence="5" type="ORF">SM0020_27885</name>
</gene>
<evidence type="ECO:0000259" key="3">
    <source>
        <dbReference type="PROSITE" id="PS50980"/>
    </source>
</evidence>
<feature type="domain" description="CoA carboxyltransferase C-terminal" evidence="4">
    <location>
        <begin position="278"/>
        <end position="527"/>
    </location>
</feature>
<protein>
    <submittedName>
        <fullName evidence="5">Methylcrotonoyl-CoA carboxylase non-biotinylated subunit protein</fullName>
    </submittedName>
</protein>
<accession>H0G7U2</accession>
<evidence type="ECO:0000313" key="5">
    <source>
        <dbReference type="EMBL" id="EHK74604.1"/>
    </source>
</evidence>
<dbReference type="PANTHER" id="PTHR22855:SF13">
    <property type="entry name" value="METHYLCROTONOYL-COA CARBOXYLASE BETA CHAIN, MITOCHONDRIAL"/>
    <property type="match status" value="1"/>
</dbReference>
<evidence type="ECO:0000259" key="4">
    <source>
        <dbReference type="PROSITE" id="PS50989"/>
    </source>
</evidence>
<dbReference type="EMBL" id="AGVV01000082">
    <property type="protein sequence ID" value="EHK74604.1"/>
    <property type="molecule type" value="Genomic_DNA"/>
</dbReference>
<dbReference type="InterPro" id="IPR029045">
    <property type="entry name" value="ClpP/crotonase-like_dom_sf"/>
</dbReference>
<evidence type="ECO:0000256" key="1">
    <source>
        <dbReference type="ARBA" id="ARBA00006102"/>
    </source>
</evidence>
<dbReference type="RefSeq" id="WP_003534606.1">
    <property type="nucleotide sequence ID" value="NZ_AGVV01000082.1"/>
</dbReference>
<evidence type="ECO:0000313" key="6">
    <source>
        <dbReference type="Proteomes" id="UP000004038"/>
    </source>
</evidence>
<evidence type="ECO:0000256" key="2">
    <source>
        <dbReference type="ARBA" id="ARBA00046317"/>
    </source>
</evidence>
<organism evidence="5 6">
    <name type="scientific">Sinorhizobium meliloti CCNWSX0020</name>
    <dbReference type="NCBI Taxonomy" id="1107881"/>
    <lineage>
        <taxon>Bacteria</taxon>
        <taxon>Pseudomonadati</taxon>
        <taxon>Pseudomonadota</taxon>
        <taxon>Alphaproteobacteria</taxon>
        <taxon>Hyphomicrobiales</taxon>
        <taxon>Rhizobiaceae</taxon>
        <taxon>Sinorhizobium/Ensifer group</taxon>
        <taxon>Sinorhizobium</taxon>
    </lineage>
</organism>
<dbReference type="InterPro" id="IPR011763">
    <property type="entry name" value="COA_CT_C"/>
</dbReference>
<comment type="similarity">
    <text evidence="1">Belongs to the AccD/PCCB family.</text>
</comment>
<dbReference type="PROSITE" id="PS50989">
    <property type="entry name" value="COA_CT_CTER"/>
    <property type="match status" value="1"/>
</dbReference>
<comment type="pathway">
    <text evidence="2">Amino-acid degradation; L-leucine degradation.</text>
</comment>
<dbReference type="FunFam" id="3.90.226.10:FF:000004">
    <property type="entry name" value="Methylcrotonoyl-CoA carboxylase beta chain"/>
    <property type="match status" value="1"/>
</dbReference>
<dbReference type="InterPro" id="IPR034733">
    <property type="entry name" value="AcCoA_carboxyl_beta"/>
</dbReference>
<name>H0G7U2_RHIML</name>
<dbReference type="Pfam" id="PF01039">
    <property type="entry name" value="Carboxyl_trans"/>
    <property type="match status" value="1"/>
</dbReference>
<dbReference type="GO" id="GO:0004485">
    <property type="term" value="F:methylcrotonoyl-CoA carboxylase activity"/>
    <property type="evidence" value="ECO:0007669"/>
    <property type="project" value="TreeGrafter"/>
</dbReference>
<proteinExistence type="inferred from homology"/>
<dbReference type="PATRIC" id="fig|1107881.3.peg.5652"/>
<dbReference type="PANTHER" id="PTHR22855">
    <property type="entry name" value="ACETYL, PROPIONYL, PYRUVATE, AND GLUTACONYL CARBOXYLASE-RELATED"/>
    <property type="match status" value="1"/>
</dbReference>
<dbReference type="SUPFAM" id="SSF52096">
    <property type="entry name" value="ClpP/crotonase"/>
    <property type="match status" value="2"/>
</dbReference>
<feature type="domain" description="CoA carboxyltransferase N-terminal" evidence="3">
    <location>
        <begin position="19"/>
        <end position="278"/>
    </location>
</feature>
<dbReference type="Gene3D" id="3.90.226.10">
    <property type="entry name" value="2-enoyl-CoA Hydratase, Chain A, domain 1"/>
    <property type="match status" value="2"/>
</dbReference>
<dbReference type="AlphaFoldDB" id="H0G7U2"/>
<dbReference type="PROSITE" id="PS50980">
    <property type="entry name" value="COA_CT_NTER"/>
    <property type="match status" value="1"/>
</dbReference>
<dbReference type="InterPro" id="IPR045190">
    <property type="entry name" value="MCCB/AccD1-like"/>
</dbReference>
<dbReference type="InterPro" id="IPR011762">
    <property type="entry name" value="COA_CT_N"/>
</dbReference>
<sequence>MTVLRSHISPSSEEFKANRAAMTEAIATIEDAVRLAAAGGGETARERHVSRGKLLPRDRLATLIDPGTPFLEVGATAAYGMYNDDAPGAGLITGIGRIFARECMIVCNDPTVKGGTYYPLTVKKHLRAQEIAAENRLPCVYLVDSGGANLPNQDEVFPDRDHFGRIFYNQANMSAAGIPQIAVVMGSCTAGGAYVPAMSDEAIIVEKQGTIFLAGPPLVRAATGEVVSAEDLGGADVHTRLSGVADHLARDDAHALALARRAVSALNREKPWTVERIEPEPPLYDPEEIAGIVPADLKTPYEIREVIARLVDGSRFDEFKARFGTTLVCGFAHVHGIPVGIVANNGVLFSESAVKGAHFVELCAQRRIPLVFLQNITGFMVGRKYETEGIAKHGAKLVTAVATVKVPKITMLVGGSFGAGNYGMCGRAFSPRFLWTWPNSRISVMGGEQAAGVLSSVRGEALKRSGKPWSEEEEARFRQPVLDLFERQSHPLYASARLWDDGVIDPRKSRDVLALSLSAALNAPIEETRFGLFRM</sequence>
<dbReference type="Proteomes" id="UP000004038">
    <property type="component" value="Unassembled WGS sequence"/>
</dbReference>
<dbReference type="GO" id="GO:1905202">
    <property type="term" value="C:methylcrotonoyl-CoA carboxylase complex"/>
    <property type="evidence" value="ECO:0007669"/>
    <property type="project" value="TreeGrafter"/>
</dbReference>
<reference evidence="5 6" key="1">
    <citation type="journal article" date="2012" name="J. Bacteriol.">
        <title>Draft Genome Sequence of Sinorhizobium meliloti CCNWSX0020, a Nitrogen-Fixing Symbiont with Copper Tolerance Capability Isolated from Lead-Zinc Mine Tailings.</title>
        <authorList>
            <person name="Li Z."/>
            <person name="Ma Z."/>
            <person name="Hao X."/>
            <person name="Wei G."/>
        </authorList>
    </citation>
    <scope>NUCLEOTIDE SEQUENCE [LARGE SCALE GENOMIC DNA]</scope>
    <source>
        <strain evidence="5 6">CCNWSX0020</strain>
    </source>
</reference>
<dbReference type="GO" id="GO:0006552">
    <property type="term" value="P:L-leucine catabolic process"/>
    <property type="evidence" value="ECO:0007669"/>
    <property type="project" value="TreeGrafter"/>
</dbReference>